<evidence type="ECO:0000259" key="7">
    <source>
        <dbReference type="PROSITE" id="PS50240"/>
    </source>
</evidence>
<dbReference type="PROSITE" id="PS50240">
    <property type="entry name" value="TRYPSIN_DOM"/>
    <property type="match status" value="1"/>
</dbReference>
<feature type="chain" id="PRO_5030722312" description="Peptidase S1 domain-containing protein" evidence="6">
    <location>
        <begin position="23"/>
        <end position="304"/>
    </location>
</feature>
<proteinExistence type="predicted"/>
<dbReference type="InParanoid" id="A0A7R8UPQ9"/>
<dbReference type="Proteomes" id="UP000594454">
    <property type="component" value="Chromosome 3"/>
</dbReference>
<evidence type="ECO:0000313" key="8">
    <source>
        <dbReference type="EMBL" id="CAD7084530.1"/>
    </source>
</evidence>
<dbReference type="PANTHER" id="PTHR24276:SF91">
    <property type="entry name" value="AT26814P-RELATED"/>
    <property type="match status" value="1"/>
</dbReference>
<dbReference type="Gene3D" id="2.40.10.10">
    <property type="entry name" value="Trypsin-like serine proteases"/>
    <property type="match status" value="1"/>
</dbReference>
<feature type="signal peptide" evidence="6">
    <location>
        <begin position="1"/>
        <end position="22"/>
    </location>
</feature>
<dbReference type="InterPro" id="IPR009003">
    <property type="entry name" value="Peptidase_S1_PA"/>
</dbReference>
<dbReference type="InterPro" id="IPR050430">
    <property type="entry name" value="Peptidase_S1"/>
</dbReference>
<dbReference type="EMBL" id="LR899011">
    <property type="protein sequence ID" value="CAD7084530.1"/>
    <property type="molecule type" value="Genomic_DNA"/>
</dbReference>
<dbReference type="OrthoDB" id="7726766at2759"/>
<dbReference type="AlphaFoldDB" id="A0A7R8UPQ9"/>
<dbReference type="GO" id="GO:0006508">
    <property type="term" value="P:proteolysis"/>
    <property type="evidence" value="ECO:0007669"/>
    <property type="project" value="UniProtKB-KW"/>
</dbReference>
<evidence type="ECO:0000256" key="1">
    <source>
        <dbReference type="ARBA" id="ARBA00022670"/>
    </source>
</evidence>
<feature type="domain" description="Peptidase S1" evidence="7">
    <location>
        <begin position="23"/>
        <end position="255"/>
    </location>
</feature>
<sequence length="304" mass="32803">MAFIQQTLCMFVLSLYGQIASGLINGTAITNGQFAAHVILSLPNGKTCGGEVIDSAHILTASTCIFNEYNELLSPNVVTVSGKWNLTASTLTPQLIDLNVAAIYAHPQYDPYSKENDIAVLRLATDLPLEAGILQPSMSKADLTTRIVADSTSCLLAGLDSNDSSSELSYTRLPIFNRIECNQNEEYTFEIKDKMICAGTTTSDSLICEADIGSGLYCNGNLTGILSFGAGCGNTYPGVFTQVRMYNHWIRQQLRRSDIPRAGPTPPPSNNRSSGSHKRFGILLLIVTTALLSNLLEHDIGSSN</sequence>
<dbReference type="InterPro" id="IPR043504">
    <property type="entry name" value="Peptidase_S1_PA_chymotrypsin"/>
</dbReference>
<dbReference type="PANTHER" id="PTHR24276">
    <property type="entry name" value="POLYSERASE-RELATED"/>
    <property type="match status" value="1"/>
</dbReference>
<evidence type="ECO:0000256" key="4">
    <source>
        <dbReference type="ARBA" id="ARBA00023157"/>
    </source>
</evidence>
<gene>
    <name evidence="8" type="ORF">HERILL_LOCUS7418</name>
</gene>
<dbReference type="SMART" id="SM00020">
    <property type="entry name" value="Tryp_SPc"/>
    <property type="match status" value="1"/>
</dbReference>
<dbReference type="SUPFAM" id="SSF50494">
    <property type="entry name" value="Trypsin-like serine proteases"/>
    <property type="match status" value="1"/>
</dbReference>
<keyword evidence="6" id="KW-0732">Signal</keyword>
<dbReference type="Pfam" id="PF00089">
    <property type="entry name" value="Trypsin"/>
    <property type="match status" value="1"/>
</dbReference>
<dbReference type="GO" id="GO:0004252">
    <property type="term" value="F:serine-type endopeptidase activity"/>
    <property type="evidence" value="ECO:0007669"/>
    <property type="project" value="InterPro"/>
</dbReference>
<dbReference type="CDD" id="cd00190">
    <property type="entry name" value="Tryp_SPc"/>
    <property type="match status" value="1"/>
</dbReference>
<dbReference type="OMA" id="QIRYYLP"/>
<evidence type="ECO:0000256" key="6">
    <source>
        <dbReference type="SAM" id="SignalP"/>
    </source>
</evidence>
<keyword evidence="2" id="KW-0378">Hydrolase</keyword>
<keyword evidence="9" id="KW-1185">Reference proteome</keyword>
<dbReference type="InterPro" id="IPR001254">
    <property type="entry name" value="Trypsin_dom"/>
</dbReference>
<accession>A0A7R8UPQ9</accession>
<evidence type="ECO:0000313" key="9">
    <source>
        <dbReference type="Proteomes" id="UP000594454"/>
    </source>
</evidence>
<name>A0A7R8UPQ9_HERIL</name>
<keyword evidence="3" id="KW-0720">Serine protease</keyword>
<feature type="region of interest" description="Disordered" evidence="5">
    <location>
        <begin position="257"/>
        <end position="276"/>
    </location>
</feature>
<organism evidence="8 9">
    <name type="scientific">Hermetia illucens</name>
    <name type="common">Black soldier fly</name>
    <dbReference type="NCBI Taxonomy" id="343691"/>
    <lineage>
        <taxon>Eukaryota</taxon>
        <taxon>Metazoa</taxon>
        <taxon>Ecdysozoa</taxon>
        <taxon>Arthropoda</taxon>
        <taxon>Hexapoda</taxon>
        <taxon>Insecta</taxon>
        <taxon>Pterygota</taxon>
        <taxon>Neoptera</taxon>
        <taxon>Endopterygota</taxon>
        <taxon>Diptera</taxon>
        <taxon>Brachycera</taxon>
        <taxon>Stratiomyomorpha</taxon>
        <taxon>Stratiomyidae</taxon>
        <taxon>Hermetiinae</taxon>
        <taxon>Hermetia</taxon>
    </lineage>
</organism>
<keyword evidence="1" id="KW-0645">Protease</keyword>
<reference evidence="8 9" key="1">
    <citation type="submission" date="2020-11" db="EMBL/GenBank/DDBJ databases">
        <authorList>
            <person name="Wallbank WR R."/>
            <person name="Pardo Diaz C."/>
            <person name="Kozak K."/>
            <person name="Martin S."/>
            <person name="Jiggins C."/>
            <person name="Moest M."/>
            <person name="Warren A I."/>
            <person name="Generalovic N T."/>
            <person name="Byers J.R.P. K."/>
            <person name="Montejo-Kovacevich G."/>
            <person name="Yen C E."/>
        </authorList>
    </citation>
    <scope>NUCLEOTIDE SEQUENCE [LARGE SCALE GENOMIC DNA]</scope>
</reference>
<evidence type="ECO:0000256" key="3">
    <source>
        <dbReference type="ARBA" id="ARBA00022825"/>
    </source>
</evidence>
<evidence type="ECO:0000256" key="5">
    <source>
        <dbReference type="SAM" id="MobiDB-lite"/>
    </source>
</evidence>
<keyword evidence="4" id="KW-1015">Disulfide bond</keyword>
<protein>
    <recommendedName>
        <fullName evidence="7">Peptidase S1 domain-containing protein</fullName>
    </recommendedName>
</protein>
<evidence type="ECO:0000256" key="2">
    <source>
        <dbReference type="ARBA" id="ARBA00022801"/>
    </source>
</evidence>